<sequence length="336" mass="38911">MNSFRTDVSITPSQHVIGLKNPVLTVGSCFADAIGGNLVRYKFPSMVNPFGVIYNPASIHKVLRYAIRHETPPEHTYLQHQQVNLNYDFHSELSALDTRNLHAEISNRIDSVHQFIKTAGWLFITYGTAWVYQRKETGEIVANCHKMPSTTFTKSLMTEQEIVGSFQQLYDALISINPEIRIILTLSPVRHIKDTLELNSVSKAVLRVAMHRITEEFANVEYFPAYEMMMDDLRDYRFYKSDMLHPTEDAEEYIWQKFSDRYFSNETRSFLKQWKSLLSALAHKPFHPASPAHQQFLRETLKRLEELKPKIDVEEEMALVKAQLKSPQSTDDGPRQ</sequence>
<comment type="caution">
    <text evidence="2">The sequence shown here is derived from an EMBL/GenBank/DDBJ whole genome shotgun (WGS) entry which is preliminary data.</text>
</comment>
<evidence type="ECO:0000259" key="1">
    <source>
        <dbReference type="Pfam" id="PF08885"/>
    </source>
</evidence>
<dbReference type="InterPro" id="IPR036514">
    <property type="entry name" value="SGNH_hydro_sf"/>
</dbReference>
<dbReference type="AlphaFoldDB" id="A0AAP2GJS8"/>
<proteinExistence type="predicted"/>
<dbReference type="InterPro" id="IPR014982">
    <property type="entry name" value="GSCFA"/>
</dbReference>
<organism evidence="2 3">
    <name type="scientific">Chryseosolibacter histidini</name>
    <dbReference type="NCBI Taxonomy" id="2782349"/>
    <lineage>
        <taxon>Bacteria</taxon>
        <taxon>Pseudomonadati</taxon>
        <taxon>Bacteroidota</taxon>
        <taxon>Cytophagia</taxon>
        <taxon>Cytophagales</taxon>
        <taxon>Chryseotaleaceae</taxon>
        <taxon>Chryseosolibacter</taxon>
    </lineage>
</organism>
<evidence type="ECO:0000313" key="3">
    <source>
        <dbReference type="Proteomes" id="UP001319200"/>
    </source>
</evidence>
<name>A0AAP2GJS8_9BACT</name>
<dbReference type="Pfam" id="PF08885">
    <property type="entry name" value="GSCFA"/>
    <property type="match status" value="1"/>
</dbReference>
<keyword evidence="3" id="KW-1185">Reference proteome</keyword>
<dbReference type="SUPFAM" id="SSF52266">
    <property type="entry name" value="SGNH hydrolase"/>
    <property type="match status" value="1"/>
</dbReference>
<dbReference type="Gene3D" id="3.40.50.1110">
    <property type="entry name" value="SGNH hydrolase"/>
    <property type="match status" value="1"/>
</dbReference>
<dbReference type="EMBL" id="JAHESF010000014">
    <property type="protein sequence ID" value="MBT1698334.1"/>
    <property type="molecule type" value="Genomic_DNA"/>
</dbReference>
<feature type="domain" description="GSCFA" evidence="1">
    <location>
        <begin position="23"/>
        <end position="258"/>
    </location>
</feature>
<dbReference type="RefSeq" id="WP_254164384.1">
    <property type="nucleotide sequence ID" value="NZ_JAHESF010000014.1"/>
</dbReference>
<reference evidence="2 3" key="1">
    <citation type="submission" date="2021-05" db="EMBL/GenBank/DDBJ databases">
        <title>A Polyphasic approach of four new species of the genus Ohtaekwangia: Ohtaekwangia histidinii sp. nov., Ohtaekwangia cretensis sp. nov., Ohtaekwangia indiensis sp. nov., Ohtaekwangia reichenbachii sp. nov. from diverse environment.</title>
        <authorList>
            <person name="Octaviana S."/>
        </authorList>
    </citation>
    <scope>NUCLEOTIDE SEQUENCE [LARGE SCALE GENOMIC DNA]</scope>
    <source>
        <strain evidence="2 3">PWU4</strain>
    </source>
</reference>
<evidence type="ECO:0000313" key="2">
    <source>
        <dbReference type="EMBL" id="MBT1698334.1"/>
    </source>
</evidence>
<protein>
    <submittedName>
        <fullName evidence="2">GSCFA domain-containing protein</fullName>
    </submittedName>
</protein>
<accession>A0AAP2GJS8</accession>
<gene>
    <name evidence="2" type="ORF">KK083_15695</name>
</gene>
<dbReference type="GO" id="GO:0016788">
    <property type="term" value="F:hydrolase activity, acting on ester bonds"/>
    <property type="evidence" value="ECO:0007669"/>
    <property type="project" value="UniProtKB-ARBA"/>
</dbReference>
<dbReference type="Proteomes" id="UP001319200">
    <property type="component" value="Unassembled WGS sequence"/>
</dbReference>